<dbReference type="GO" id="GO:0005634">
    <property type="term" value="C:nucleus"/>
    <property type="evidence" value="ECO:0007669"/>
    <property type="project" value="TreeGrafter"/>
</dbReference>
<evidence type="ECO:0000313" key="4">
    <source>
        <dbReference type="Proteomes" id="UP000094043"/>
    </source>
</evidence>
<dbReference type="GO" id="GO:0016279">
    <property type="term" value="F:protein-lysine N-methyltransferase activity"/>
    <property type="evidence" value="ECO:0007669"/>
    <property type="project" value="TreeGrafter"/>
</dbReference>
<feature type="domain" description="SET" evidence="2">
    <location>
        <begin position="30"/>
        <end position="294"/>
    </location>
</feature>
<gene>
    <name evidence="3" type="ORF">L203_100463</name>
</gene>
<protein>
    <recommendedName>
        <fullName evidence="2">SET domain-containing protein</fullName>
    </recommendedName>
</protein>
<dbReference type="RefSeq" id="XP_066066019.1">
    <property type="nucleotide sequence ID" value="XM_066209922.1"/>
</dbReference>
<organism evidence="3 4">
    <name type="scientific">Cryptococcus depauperatus CBS 7841</name>
    <dbReference type="NCBI Taxonomy" id="1295531"/>
    <lineage>
        <taxon>Eukaryota</taxon>
        <taxon>Fungi</taxon>
        <taxon>Dikarya</taxon>
        <taxon>Basidiomycota</taxon>
        <taxon>Agaricomycotina</taxon>
        <taxon>Tremellomycetes</taxon>
        <taxon>Tremellales</taxon>
        <taxon>Cryptococcaceae</taxon>
        <taxon>Cryptococcus</taxon>
    </lineage>
</organism>
<dbReference type="Gene3D" id="3.90.1410.10">
    <property type="entry name" value="set domain protein methyltransferase, domain 1"/>
    <property type="match status" value="1"/>
</dbReference>
<dbReference type="EMBL" id="CP143784">
    <property type="protein sequence ID" value="WVN85318.1"/>
    <property type="molecule type" value="Genomic_DNA"/>
</dbReference>
<proteinExistence type="predicted"/>
<reference evidence="3" key="2">
    <citation type="journal article" date="2022" name="Elife">
        <title>Obligate sexual reproduction of a homothallic fungus closely related to the Cryptococcus pathogenic species complex.</title>
        <authorList>
            <person name="Passer A.R."/>
            <person name="Clancey S.A."/>
            <person name="Shea T."/>
            <person name="David-Palma M."/>
            <person name="Averette A.F."/>
            <person name="Boekhout T."/>
            <person name="Porcel B.M."/>
            <person name="Nowrousian M."/>
            <person name="Cuomo C.A."/>
            <person name="Sun S."/>
            <person name="Heitman J."/>
            <person name="Coelho M.A."/>
        </authorList>
    </citation>
    <scope>NUCLEOTIDE SEQUENCE</scope>
    <source>
        <strain evidence="3">CBS 7841</strain>
    </source>
</reference>
<evidence type="ECO:0000313" key="3">
    <source>
        <dbReference type="EMBL" id="WVN85318.1"/>
    </source>
</evidence>
<evidence type="ECO:0000259" key="2">
    <source>
        <dbReference type="PROSITE" id="PS50280"/>
    </source>
</evidence>
<dbReference type="Proteomes" id="UP000094043">
    <property type="component" value="Chromosome 1"/>
</dbReference>
<dbReference type="PANTHER" id="PTHR13271:SF34">
    <property type="entry name" value="N-LYSINE METHYLTRANSFERASE SETD6"/>
    <property type="match status" value="1"/>
</dbReference>
<reference evidence="3" key="3">
    <citation type="submission" date="2024-01" db="EMBL/GenBank/DDBJ databases">
        <authorList>
            <person name="Coelho M.A."/>
            <person name="David-Palma M."/>
            <person name="Shea T."/>
            <person name="Sun S."/>
            <person name="Cuomo C.A."/>
            <person name="Heitman J."/>
        </authorList>
    </citation>
    <scope>NUCLEOTIDE SEQUENCE</scope>
    <source>
        <strain evidence="3">CBS 7841</strain>
    </source>
</reference>
<reference evidence="3" key="1">
    <citation type="submission" date="2016-06" db="EMBL/GenBank/DDBJ databases">
        <authorList>
            <person name="Cuomo C."/>
            <person name="Litvintseva A."/>
            <person name="Heitman J."/>
            <person name="Chen Y."/>
            <person name="Sun S."/>
            <person name="Springer D."/>
            <person name="Dromer F."/>
            <person name="Young S."/>
            <person name="Zeng Q."/>
            <person name="Chapman S."/>
            <person name="Gujja S."/>
            <person name="Saif S."/>
            <person name="Birren B."/>
        </authorList>
    </citation>
    <scope>NUCLEOTIDE SEQUENCE</scope>
    <source>
        <strain evidence="3">CBS 7841</strain>
    </source>
</reference>
<feature type="region of interest" description="Disordered" evidence="1">
    <location>
        <begin position="613"/>
        <end position="639"/>
    </location>
</feature>
<name>A0AAJ8LXU8_9TREE</name>
<dbReference type="InterPro" id="IPR046341">
    <property type="entry name" value="SET_dom_sf"/>
</dbReference>
<dbReference type="SUPFAM" id="SSF82199">
    <property type="entry name" value="SET domain"/>
    <property type="match status" value="1"/>
</dbReference>
<dbReference type="AlphaFoldDB" id="A0AAJ8LXU8"/>
<dbReference type="KEGG" id="cdep:91084679"/>
<dbReference type="InterPro" id="IPR050600">
    <property type="entry name" value="SETD3_SETD6_MTase"/>
</dbReference>
<dbReference type="PROSITE" id="PS50280">
    <property type="entry name" value="SET"/>
    <property type="match status" value="1"/>
</dbReference>
<dbReference type="CDD" id="cd10527">
    <property type="entry name" value="SET_LSMT"/>
    <property type="match status" value="1"/>
</dbReference>
<sequence>MPFQVYKNHQPPSRELLLQWTDARGIYREHGISIDSMEDDQGWRIVAQEDLKIGQLLLSMSKKCIFSIRTSSLSSIVPESQFKLSHTILPLSLCLVYEFELERRSTFYGYLQSLPRTLGVGLPVFWDAINGDEWQDGHEALKWLRGTEAAREMIKKEKAGMGLKDIQAFYDSAKHWLPLSSPPPFSAFAHAYCIVSSRAFAVDDYHLTALCPFADIFNHSSSPHTCLSSDDFVCEQCGSLPQCKHDFANDETLPPRLRHLSETEIIKLGEEEDTIDMRVERRVEKGEEVFNTYGQVGDGRLLTEWGFIGEEFADHGLTWYVEDVKTVMQAPLVDSVDWEKLFSQLLHWISASKLDTFDDSILCPPVLSCPNLLNLDQNGRVSVNVFFVFWVQIALQEEPTLRTDIPESWTRSIADDIRLVESNWNDIQTMSVVVSPTDPNRSRLVKVAVLIRRLVENRLQSMYRPETFQTDIIDARDSLDGEKDRRLRLAMTLAVNERALLLSALEKWNHYLHVYGQGNGHPHWPHLHTAFDIQHGVYNLSTQLQANHNTQTHIYPDTTALPESHVAAFFPQQRSAALHLQTQTLFSFPFRLERRTIARTLLLNHDSSKGQARRFSLSRCSGTKQPATGHPPSHHLATT</sequence>
<accession>A0AAJ8LXU8</accession>
<keyword evidence="4" id="KW-1185">Reference proteome</keyword>
<dbReference type="InterPro" id="IPR001214">
    <property type="entry name" value="SET_dom"/>
</dbReference>
<dbReference type="GeneID" id="91084679"/>
<evidence type="ECO:0000256" key="1">
    <source>
        <dbReference type="SAM" id="MobiDB-lite"/>
    </source>
</evidence>
<dbReference type="PANTHER" id="PTHR13271">
    <property type="entry name" value="UNCHARACTERIZED PUTATIVE METHYLTRANSFERASE"/>
    <property type="match status" value="1"/>
</dbReference>